<proteinExistence type="predicted"/>
<name>A0A2A6D5B3_SALER</name>
<dbReference type="RefSeq" id="WP_023972458.1">
    <property type="nucleotide sequence ID" value="NZ_CP075111.1"/>
</dbReference>
<dbReference type="Proteomes" id="UP000873581">
    <property type="component" value="Unassembled WGS sequence"/>
</dbReference>
<comment type="caution">
    <text evidence="1">The sequence shown here is derived from an EMBL/GenBank/DDBJ whole genome shotgun (WGS) entry which is preliminary data.</text>
</comment>
<dbReference type="AlphaFoldDB" id="A0A2A6D5B3"/>
<gene>
    <name evidence="1" type="ORF">CIC26_22625</name>
</gene>
<organism evidence="1">
    <name type="scientific">Salmonella enterica</name>
    <name type="common">Salmonella choleraesuis</name>
    <dbReference type="NCBI Taxonomy" id="28901"/>
    <lineage>
        <taxon>Bacteria</taxon>
        <taxon>Pseudomonadati</taxon>
        <taxon>Pseudomonadota</taxon>
        <taxon>Gammaproteobacteria</taxon>
        <taxon>Enterobacterales</taxon>
        <taxon>Enterobacteriaceae</taxon>
        <taxon>Salmonella</taxon>
    </lineage>
</organism>
<reference evidence="1" key="1">
    <citation type="submission" date="2017-08" db="EMBL/GenBank/DDBJ databases">
        <title>Whole genome sequencing of Salmonella enterica.</title>
        <authorList>
            <person name="Bell R."/>
            <person name="Levy K."/>
        </authorList>
    </citation>
    <scope>NUCLEOTIDE SEQUENCE [LARGE SCALE GENOMIC DNA]</scope>
    <source>
        <strain evidence="1">CFSAN060805</strain>
    </source>
</reference>
<protein>
    <submittedName>
        <fullName evidence="1">Uncharacterized protein</fullName>
    </submittedName>
</protein>
<sequence>MGTYIRTCAELKTPSGWEALCEEVFPQPEGYEETQDASPFSYQHYGMFAFLAGVRNDYRCTVLAAPRGFPEDMSEEALFHLVPETESRGFPLRALV</sequence>
<evidence type="ECO:0000313" key="1">
    <source>
        <dbReference type="EMBL" id="PDN80895.1"/>
    </source>
</evidence>
<accession>A0A2A6D5B3</accession>
<dbReference type="EMBL" id="NPLM01000013">
    <property type="protein sequence ID" value="PDN80895.1"/>
    <property type="molecule type" value="Genomic_DNA"/>
</dbReference>